<name>A0ACC3T4L7_LIPKO</name>
<protein>
    <submittedName>
        <fullName evidence="1">Uncharacterized protein</fullName>
    </submittedName>
</protein>
<keyword evidence="2" id="KW-1185">Reference proteome</keyword>
<evidence type="ECO:0000313" key="2">
    <source>
        <dbReference type="Proteomes" id="UP001433508"/>
    </source>
</evidence>
<reference evidence="2" key="1">
    <citation type="journal article" date="2024" name="Front. Bioeng. Biotechnol.">
        <title>Genome-scale model development and genomic sequencing of the oleaginous clade Lipomyces.</title>
        <authorList>
            <person name="Czajka J.J."/>
            <person name="Han Y."/>
            <person name="Kim J."/>
            <person name="Mondo S.J."/>
            <person name="Hofstad B.A."/>
            <person name="Robles A."/>
            <person name="Haridas S."/>
            <person name="Riley R."/>
            <person name="LaButti K."/>
            <person name="Pangilinan J."/>
            <person name="Andreopoulos W."/>
            <person name="Lipzen A."/>
            <person name="Yan J."/>
            <person name="Wang M."/>
            <person name="Ng V."/>
            <person name="Grigoriev I.V."/>
            <person name="Spatafora J.W."/>
            <person name="Magnuson J.K."/>
            <person name="Baker S.E."/>
            <person name="Pomraning K.R."/>
        </authorList>
    </citation>
    <scope>NUCLEOTIDE SEQUENCE [LARGE SCALE GENOMIC DNA]</scope>
    <source>
        <strain evidence="2">CBS 7786</strain>
    </source>
</reference>
<organism evidence="1 2">
    <name type="scientific">Lipomyces kononenkoae</name>
    <name type="common">Yeast</name>
    <dbReference type="NCBI Taxonomy" id="34357"/>
    <lineage>
        <taxon>Eukaryota</taxon>
        <taxon>Fungi</taxon>
        <taxon>Dikarya</taxon>
        <taxon>Ascomycota</taxon>
        <taxon>Saccharomycotina</taxon>
        <taxon>Lipomycetes</taxon>
        <taxon>Lipomycetales</taxon>
        <taxon>Lipomycetaceae</taxon>
        <taxon>Lipomyces</taxon>
    </lineage>
</organism>
<gene>
    <name evidence="1" type="ORF">V1525DRAFT_401372</name>
</gene>
<dbReference type="Proteomes" id="UP001433508">
    <property type="component" value="Unassembled WGS sequence"/>
</dbReference>
<evidence type="ECO:0000313" key="1">
    <source>
        <dbReference type="EMBL" id="KAK9238364.1"/>
    </source>
</evidence>
<dbReference type="EMBL" id="MU971357">
    <property type="protein sequence ID" value="KAK9238364.1"/>
    <property type="molecule type" value="Genomic_DNA"/>
</dbReference>
<sequence length="344" mass="36927">MHRHTQSTSNLGKKAPPPPPKPKNPALRGSPTPPVGGQTSLPGAFPENNTETTRSGPPNFPARPIVSPRPPEAATTPVEQTAAVRDAWTAPQVDLELDKKWYAMGNNPIKLVQLPTFLSGLNYASTIAMSANTKTIVLCVRFADLARTKFRIEVDRYDDNNVSAQRIDYPPPARPGVEELEAAAAGFGENVAKFVETNVGRQVGDGECWTVAKEALTSSGAMPSCGLVHGVEIWSFAPGTGRGHHEGMLRRGDILQFKTARFRTVDASSAGRITGEKYVGAPDHTAVIVCVHGAGVVTVMEQNVGGVRTVQQGSYVFGDMVDGSVVAYRPFWQAWAGELETSWP</sequence>
<proteinExistence type="predicted"/>
<comment type="caution">
    <text evidence="1">The sequence shown here is derived from an EMBL/GenBank/DDBJ whole genome shotgun (WGS) entry which is preliminary data.</text>
</comment>
<accession>A0ACC3T4L7</accession>